<evidence type="ECO:0000259" key="3">
    <source>
        <dbReference type="Pfam" id="PF00753"/>
    </source>
</evidence>
<keyword evidence="1" id="KW-0540">Nuclease</keyword>
<feature type="domain" description="Metallo-beta-lactamase" evidence="3">
    <location>
        <begin position="74"/>
        <end position="295"/>
    </location>
</feature>
<reference evidence="5 7" key="2">
    <citation type="submission" date="2016-11" db="EMBL/GenBank/DDBJ databases">
        <title>Genome sequencing of Amycolatopsis regifaucium.</title>
        <authorList>
            <person name="Mayilraj S."/>
            <person name="Kaur N."/>
        </authorList>
    </citation>
    <scope>NUCLEOTIDE SEQUENCE [LARGE SCALE GENOMIC DNA]</scope>
    <source>
        <strain evidence="5 7">GY080</strain>
    </source>
</reference>
<keyword evidence="1" id="KW-0255">Endonuclease</keyword>
<dbReference type="CDD" id="cd07719">
    <property type="entry name" value="arylsulfatase_AtsA-like_MBL-fold"/>
    <property type="match status" value="1"/>
</dbReference>
<dbReference type="Proteomes" id="UP000186883">
    <property type="component" value="Unassembled WGS sequence"/>
</dbReference>
<keyword evidence="7" id="KW-1185">Reference proteome</keyword>
<dbReference type="OrthoDB" id="4137979at2"/>
<dbReference type="Pfam" id="PF00753">
    <property type="entry name" value="Lactamase_B"/>
    <property type="match status" value="1"/>
</dbReference>
<evidence type="ECO:0000313" key="7">
    <source>
        <dbReference type="Proteomes" id="UP000186883"/>
    </source>
</evidence>
<evidence type="ECO:0000256" key="1">
    <source>
        <dbReference type="ARBA" id="ARBA00022759"/>
    </source>
</evidence>
<dbReference type="Gene3D" id="3.60.15.10">
    <property type="entry name" value="Ribonuclease Z/Hydroxyacylglutathione hydrolase-like"/>
    <property type="match status" value="1"/>
</dbReference>
<accession>A0A154MWB5</accession>
<dbReference type="PANTHER" id="PTHR46018">
    <property type="entry name" value="ZINC PHOSPHODIESTERASE ELAC PROTEIN 1"/>
    <property type="match status" value="1"/>
</dbReference>
<dbReference type="AlphaFoldDB" id="A0A154MWB5"/>
<dbReference type="InterPro" id="IPR001279">
    <property type="entry name" value="Metallo-B-lactamas"/>
</dbReference>
<dbReference type="InterPro" id="IPR044094">
    <property type="entry name" value="AtsA-like_MBL-fold"/>
</dbReference>
<comment type="caution">
    <text evidence="4">The sequence shown here is derived from an EMBL/GenBank/DDBJ whole genome shotgun (WGS) entry which is preliminary data.</text>
</comment>
<sequence length="392" mass="41903">MCDVIARAVLEAQAQDGSSRRRFLKVMGATAVGSLAAGTGIADAAPERTDVGGRTRLVLLGTAGGPTVLDHRRSGTSTAVVHQDRVYVVDLGMGAYQRLAQAGLPPGVDEGNMLGNVRGLFFTHLHSDHVTDWPAMYSTGMSNSIGRTTPPIEVWGPGDRSTLPRVFPPGRPQPPVVNPGDPTPGLVGMTGYLRQAFATDLNDRARDSALAGPDSLFRLHDIDLTGIWSPDPGGRPPRLSSPIHLWRDGDVEITATLVDHHPTAPAFAYRFDTPDGSIVVSGDTTVSENLIDLARDADYLVHEVIDVRFVERIVSVLPPETANALREHLLSSHTTIEQVGAQVAEPAGVKTLVLTHLVPANNPVTRWRAAQRGYSGRLVVGTDLQSLNVHPS</sequence>
<organism evidence="4 6">
    <name type="scientific">Amycolatopsis regifaucium</name>
    <dbReference type="NCBI Taxonomy" id="546365"/>
    <lineage>
        <taxon>Bacteria</taxon>
        <taxon>Bacillati</taxon>
        <taxon>Actinomycetota</taxon>
        <taxon>Actinomycetes</taxon>
        <taxon>Pseudonocardiales</taxon>
        <taxon>Pseudonocardiaceae</taxon>
        <taxon>Amycolatopsis</taxon>
    </lineage>
</organism>
<dbReference type="RefSeq" id="WP_061983683.1">
    <property type="nucleotide sequence ID" value="NZ_FOPQ01000004.1"/>
</dbReference>
<dbReference type="Proteomes" id="UP000076321">
    <property type="component" value="Unassembled WGS sequence"/>
</dbReference>
<dbReference type="PANTHER" id="PTHR46018:SF2">
    <property type="entry name" value="ZINC PHOSPHODIESTERASE ELAC PROTEIN 1"/>
    <property type="match status" value="1"/>
</dbReference>
<name>A0A154MWB5_9PSEU</name>
<dbReference type="InterPro" id="IPR036866">
    <property type="entry name" value="RibonucZ/Hydroxyglut_hydro"/>
</dbReference>
<evidence type="ECO:0000313" key="6">
    <source>
        <dbReference type="Proteomes" id="UP000076321"/>
    </source>
</evidence>
<evidence type="ECO:0000313" key="5">
    <source>
        <dbReference type="EMBL" id="OKA11402.1"/>
    </source>
</evidence>
<dbReference type="SUPFAM" id="SSF56281">
    <property type="entry name" value="Metallo-hydrolase/oxidoreductase"/>
    <property type="match status" value="1"/>
</dbReference>
<proteinExistence type="predicted"/>
<dbReference type="InterPro" id="IPR006311">
    <property type="entry name" value="TAT_signal"/>
</dbReference>
<evidence type="ECO:0000256" key="2">
    <source>
        <dbReference type="ARBA" id="ARBA00022801"/>
    </source>
</evidence>
<dbReference type="EMBL" id="LOBU02000001">
    <property type="protein sequence ID" value="OKA11402.1"/>
    <property type="molecule type" value="Genomic_DNA"/>
</dbReference>
<dbReference type="EMBL" id="LQCI01000002">
    <property type="protein sequence ID" value="KZB88290.1"/>
    <property type="molecule type" value="Genomic_DNA"/>
</dbReference>
<gene>
    <name evidence="5" type="ORF">ATP06_0200665</name>
    <name evidence="4" type="ORF">AVL48_20275</name>
</gene>
<reference evidence="4 6" key="1">
    <citation type="submission" date="2015-12" db="EMBL/GenBank/DDBJ databases">
        <title>Amycolatopsis regifaucium genome sequencing and assembly.</title>
        <authorList>
            <person name="Mayilraj S."/>
        </authorList>
    </citation>
    <scope>NUCLEOTIDE SEQUENCE [LARGE SCALE GENOMIC DNA]</scope>
    <source>
        <strain evidence="4 6">GY080</strain>
    </source>
</reference>
<protein>
    <submittedName>
        <fullName evidence="4">Hydrolase</fullName>
    </submittedName>
</protein>
<dbReference type="PROSITE" id="PS51318">
    <property type="entry name" value="TAT"/>
    <property type="match status" value="1"/>
</dbReference>
<evidence type="ECO:0000313" key="4">
    <source>
        <dbReference type="EMBL" id="KZB88290.1"/>
    </source>
</evidence>
<keyword evidence="2 4" id="KW-0378">Hydrolase</keyword>
<dbReference type="GO" id="GO:0042781">
    <property type="term" value="F:3'-tRNA processing endoribonuclease activity"/>
    <property type="evidence" value="ECO:0007669"/>
    <property type="project" value="TreeGrafter"/>
</dbReference>